<dbReference type="PANTHER" id="PTHR28110">
    <property type="entry name" value="TRANSMEMBRANE PROTEIN"/>
    <property type="match status" value="1"/>
</dbReference>
<reference evidence="2 3" key="1">
    <citation type="submission" date="2022-07" db="EMBL/GenBank/DDBJ databases">
        <title>Genome-wide signatures of adaptation to extreme environments.</title>
        <authorList>
            <person name="Cho C.H."/>
            <person name="Yoon H.S."/>
        </authorList>
    </citation>
    <scope>NUCLEOTIDE SEQUENCE [LARGE SCALE GENOMIC DNA]</scope>
    <source>
        <strain evidence="2 3">DBV 063 E5</strain>
    </source>
</reference>
<dbReference type="Proteomes" id="UP001301350">
    <property type="component" value="Unassembled WGS sequence"/>
</dbReference>
<evidence type="ECO:0008006" key="4">
    <source>
        <dbReference type="Google" id="ProtNLM"/>
    </source>
</evidence>
<keyword evidence="1" id="KW-0732">Signal</keyword>
<evidence type="ECO:0000256" key="1">
    <source>
        <dbReference type="SAM" id="SignalP"/>
    </source>
</evidence>
<feature type="chain" id="PRO_5043485567" description="DUF218 domain-containing protein" evidence="1">
    <location>
        <begin position="28"/>
        <end position="337"/>
    </location>
</feature>
<accession>A0AAV9IT64</accession>
<sequence length="337" mass="38718">MSKRGLWAGSSAWKVLLLVWAPSTADSLRERWASRRWISRVYNGRRPLLFATLALLLLISVFRSGQWYGERALLYDDRAMNRPGRACDNRWAALDRIVIVAGHAIYLGSGDGGAQDVTAESSWALEPYQRGHVSTFLAHIETGVRVAAADNRTLLVFSGGDSRAQAGPMNEAESYWRIAQARDWFGHADDVRWRVVTEEFARDSLENLLFSMCRFRQVTQRYPMHITVVSMNMKRRRFSEMHRAALRIPPHRFTFLGIDPPGGYERSEGEAGELVNAVLPFSEDPYGCRHSLLTDKRRARNPYAWSVPYPKGCPEMRALFRRCHRRVYRGRLPWETE</sequence>
<feature type="signal peptide" evidence="1">
    <location>
        <begin position="1"/>
        <end position="27"/>
    </location>
</feature>
<evidence type="ECO:0000313" key="3">
    <source>
        <dbReference type="Proteomes" id="UP001301350"/>
    </source>
</evidence>
<dbReference type="AlphaFoldDB" id="A0AAV9IT64"/>
<dbReference type="PANTHER" id="PTHR28110:SF1">
    <property type="entry name" value="TRANSMEMBRANE PROTEIN"/>
    <property type="match status" value="1"/>
</dbReference>
<evidence type="ECO:0000313" key="2">
    <source>
        <dbReference type="EMBL" id="KAK4535256.1"/>
    </source>
</evidence>
<name>A0AAV9IT64_CYACA</name>
<comment type="caution">
    <text evidence="2">The sequence shown here is derived from an EMBL/GenBank/DDBJ whole genome shotgun (WGS) entry which is preliminary data.</text>
</comment>
<dbReference type="EMBL" id="JANCYW010000004">
    <property type="protein sequence ID" value="KAK4535256.1"/>
    <property type="molecule type" value="Genomic_DNA"/>
</dbReference>
<dbReference type="GO" id="GO:0005737">
    <property type="term" value="C:cytoplasm"/>
    <property type="evidence" value="ECO:0007669"/>
    <property type="project" value="TreeGrafter"/>
</dbReference>
<dbReference type="InterPro" id="IPR055323">
    <property type="entry name" value="C57A10.07/YOR238W"/>
</dbReference>
<keyword evidence="3" id="KW-1185">Reference proteome</keyword>
<proteinExistence type="predicted"/>
<protein>
    <recommendedName>
        <fullName evidence="4">DUF218 domain-containing protein</fullName>
    </recommendedName>
</protein>
<organism evidence="2 3">
    <name type="scientific">Cyanidium caldarium</name>
    <name type="common">Red alga</name>
    <dbReference type="NCBI Taxonomy" id="2771"/>
    <lineage>
        <taxon>Eukaryota</taxon>
        <taxon>Rhodophyta</taxon>
        <taxon>Bangiophyceae</taxon>
        <taxon>Cyanidiales</taxon>
        <taxon>Cyanidiaceae</taxon>
        <taxon>Cyanidium</taxon>
    </lineage>
</organism>
<gene>
    <name evidence="2" type="ORF">CDCA_CDCA04G1281</name>
</gene>